<dbReference type="GO" id="GO:0005829">
    <property type="term" value="C:cytosol"/>
    <property type="evidence" value="ECO:0007669"/>
    <property type="project" value="TreeGrafter"/>
</dbReference>
<dbReference type="AlphaFoldDB" id="A0A845A9X4"/>
<dbReference type="GO" id="GO:0008379">
    <property type="term" value="F:thioredoxin peroxidase activity"/>
    <property type="evidence" value="ECO:0007669"/>
    <property type="project" value="TreeGrafter"/>
</dbReference>
<proteinExistence type="inferred from homology"/>
<dbReference type="InterPro" id="IPR000866">
    <property type="entry name" value="AhpC/TSA"/>
</dbReference>
<dbReference type="GO" id="GO:0045454">
    <property type="term" value="P:cell redox homeostasis"/>
    <property type="evidence" value="ECO:0007669"/>
    <property type="project" value="TreeGrafter"/>
</dbReference>
<accession>A0A845A9X4</accession>
<dbReference type="PANTHER" id="PTHR10681">
    <property type="entry name" value="THIOREDOXIN PEROXIDASE"/>
    <property type="match status" value="1"/>
</dbReference>
<keyword evidence="2 7" id="KW-0560">Oxidoreductase</keyword>
<evidence type="ECO:0000259" key="6">
    <source>
        <dbReference type="PROSITE" id="PS51352"/>
    </source>
</evidence>
<dbReference type="Proteomes" id="UP000460561">
    <property type="component" value="Unassembled WGS sequence"/>
</dbReference>
<dbReference type="Pfam" id="PF00578">
    <property type="entry name" value="AhpC-TSA"/>
    <property type="match status" value="1"/>
</dbReference>
<comment type="function">
    <text evidence="4">Thiol-specific peroxidase that catalyzes the reduction of hydrogen peroxide and organic hydroperoxides to water and alcohols, respectively. Plays a role in cell protection against oxidative stress by detoxifying peroxides.</text>
</comment>
<dbReference type="InterPro" id="IPR013766">
    <property type="entry name" value="Thioredoxin_domain"/>
</dbReference>
<dbReference type="Gene3D" id="3.40.30.10">
    <property type="entry name" value="Glutaredoxin"/>
    <property type="match status" value="1"/>
</dbReference>
<dbReference type="NCBIfam" id="NF009668">
    <property type="entry name" value="PRK13189.1"/>
    <property type="match status" value="1"/>
</dbReference>
<reference evidence="7 8" key="1">
    <citation type="submission" date="2019-12" db="EMBL/GenBank/DDBJ databases">
        <title>Genomic-based taxomic classification of the family Erythrobacteraceae.</title>
        <authorList>
            <person name="Xu L."/>
        </authorList>
    </citation>
    <scope>NUCLEOTIDE SEQUENCE [LARGE SCALE GENOMIC DNA]</scope>
    <source>
        <strain evidence="7 8">DSM 18604</strain>
    </source>
</reference>
<dbReference type="GO" id="GO:0033554">
    <property type="term" value="P:cellular response to stress"/>
    <property type="evidence" value="ECO:0007669"/>
    <property type="project" value="TreeGrafter"/>
</dbReference>
<evidence type="ECO:0000256" key="2">
    <source>
        <dbReference type="ARBA" id="ARBA00023002"/>
    </source>
</evidence>
<dbReference type="InterPro" id="IPR050217">
    <property type="entry name" value="Peroxiredoxin"/>
</dbReference>
<protein>
    <recommendedName>
        <fullName evidence="3">Thioredoxin peroxidase</fullName>
    </recommendedName>
</protein>
<evidence type="ECO:0000256" key="3">
    <source>
        <dbReference type="ARBA" id="ARBA00032824"/>
    </source>
</evidence>
<evidence type="ECO:0000313" key="7">
    <source>
        <dbReference type="EMBL" id="MXP27050.1"/>
    </source>
</evidence>
<dbReference type="GO" id="GO:0006979">
    <property type="term" value="P:response to oxidative stress"/>
    <property type="evidence" value="ECO:0007669"/>
    <property type="project" value="TreeGrafter"/>
</dbReference>
<dbReference type="InterPro" id="IPR024706">
    <property type="entry name" value="Peroxiredoxin_AhpC-typ"/>
</dbReference>
<evidence type="ECO:0000256" key="5">
    <source>
        <dbReference type="PIRSR" id="PIRSR000239-1"/>
    </source>
</evidence>
<dbReference type="OrthoDB" id="9812811at2"/>
<dbReference type="PROSITE" id="PS51352">
    <property type="entry name" value="THIOREDOXIN_2"/>
    <property type="match status" value="1"/>
</dbReference>
<gene>
    <name evidence="7" type="ORF">GRI39_13535</name>
</gene>
<dbReference type="SUPFAM" id="SSF52833">
    <property type="entry name" value="Thioredoxin-like"/>
    <property type="match status" value="1"/>
</dbReference>
<feature type="active site" description="Cysteine sulfenic acid (-SOH) intermediate; for peroxidase activity" evidence="5">
    <location>
        <position position="52"/>
    </location>
</feature>
<dbReference type="PANTHER" id="PTHR10681:SF128">
    <property type="entry name" value="THIOREDOXIN-DEPENDENT PEROXIDE REDUCTASE, MITOCHONDRIAL"/>
    <property type="match status" value="1"/>
</dbReference>
<sequence length="215" mass="23446">MDSEALPSAPLRIGDALMNFTARSTKGPLSLSDFRGQWLVIFSHPADFTPVCTSEFVAIAKASAQFEALNCALMALSVDSLFSHLAWTRMIRDRFDVTIDFPIVEDPTMAIGRAYGMVAPDAHDASAIRATYFVDPEGILRASTCYPASIGRSVVEMLRMVEALQRAQDGTALVPADWQPGDELLRTPSQCIEEVLAAADPTAWFYTQIPDKGAK</sequence>
<keyword evidence="7" id="KW-0575">Peroxidase</keyword>
<organism evidence="7 8">
    <name type="scientific">Altericroceibacterium indicum</name>
    <dbReference type="NCBI Taxonomy" id="374177"/>
    <lineage>
        <taxon>Bacteria</taxon>
        <taxon>Pseudomonadati</taxon>
        <taxon>Pseudomonadota</taxon>
        <taxon>Alphaproteobacteria</taxon>
        <taxon>Sphingomonadales</taxon>
        <taxon>Erythrobacteraceae</taxon>
        <taxon>Altericroceibacterium</taxon>
    </lineage>
</organism>
<dbReference type="EMBL" id="WTYQ01000006">
    <property type="protein sequence ID" value="MXP27050.1"/>
    <property type="molecule type" value="Genomic_DNA"/>
</dbReference>
<comment type="similarity">
    <text evidence="1">Belongs to the peroxiredoxin family. AhpC/Prx1 subfamily.</text>
</comment>
<comment type="caution">
    <text evidence="7">The sequence shown here is derived from an EMBL/GenBank/DDBJ whole genome shotgun (WGS) entry which is preliminary data.</text>
</comment>
<dbReference type="PIRSF" id="PIRSF000239">
    <property type="entry name" value="AHPC"/>
    <property type="match status" value="1"/>
</dbReference>
<dbReference type="InterPro" id="IPR036249">
    <property type="entry name" value="Thioredoxin-like_sf"/>
</dbReference>
<evidence type="ECO:0000256" key="1">
    <source>
        <dbReference type="ARBA" id="ARBA00009796"/>
    </source>
</evidence>
<name>A0A845A9X4_9SPHN</name>
<evidence type="ECO:0000256" key="4">
    <source>
        <dbReference type="ARBA" id="ARBA00037420"/>
    </source>
</evidence>
<dbReference type="GO" id="GO:0042744">
    <property type="term" value="P:hydrogen peroxide catabolic process"/>
    <property type="evidence" value="ECO:0007669"/>
    <property type="project" value="TreeGrafter"/>
</dbReference>
<feature type="domain" description="Thioredoxin" evidence="6">
    <location>
        <begin position="11"/>
        <end position="166"/>
    </location>
</feature>
<keyword evidence="8" id="KW-1185">Reference proteome</keyword>
<evidence type="ECO:0000313" key="8">
    <source>
        <dbReference type="Proteomes" id="UP000460561"/>
    </source>
</evidence>